<dbReference type="InterPro" id="IPR003731">
    <property type="entry name" value="Di-Nase_FeMo-co_biosynth"/>
</dbReference>
<dbReference type="InterPro" id="IPR002852">
    <property type="entry name" value="UPF0251"/>
</dbReference>
<dbReference type="Pfam" id="PF02579">
    <property type="entry name" value="Nitro_FeMo-Co"/>
    <property type="match status" value="1"/>
</dbReference>
<dbReference type="AlphaFoldDB" id="C0CQE7"/>
<dbReference type="PATRIC" id="fig|476272.21.peg.1233"/>
<protein>
    <recommendedName>
        <fullName evidence="1">Dinitrogenase iron-molybdenum cofactor biosynthesis domain-containing protein</fullName>
    </recommendedName>
</protein>
<reference evidence="2 3" key="1">
    <citation type="submission" date="2009-01" db="EMBL/GenBank/DDBJ databases">
        <authorList>
            <person name="Fulton L."/>
            <person name="Clifton S."/>
            <person name="Fulton B."/>
            <person name="Xu J."/>
            <person name="Minx P."/>
            <person name="Pepin K.H."/>
            <person name="Johnson M."/>
            <person name="Bhonagiri V."/>
            <person name="Nash W.E."/>
            <person name="Mardis E.R."/>
            <person name="Wilson R.K."/>
        </authorList>
    </citation>
    <scope>NUCLEOTIDE SEQUENCE [LARGE SCALE GENOMIC DNA]</scope>
    <source>
        <strain evidence="3">DSM 10507 / JCM 14656 / S5a33</strain>
    </source>
</reference>
<dbReference type="Gene3D" id="3.30.420.130">
    <property type="entry name" value="Dinitrogenase iron-molybdenum cofactor biosynthesis domain"/>
    <property type="match status" value="1"/>
</dbReference>
<comment type="caution">
    <text evidence="2">The sequence shown here is derived from an EMBL/GenBank/DDBJ whole genome shotgun (WGS) entry which is preliminary data.</text>
</comment>
<dbReference type="InterPro" id="IPR013324">
    <property type="entry name" value="RNA_pol_sigma_r3/r4-like"/>
</dbReference>
<feature type="domain" description="Dinitrogenase iron-molybdenum cofactor biosynthesis" evidence="1">
    <location>
        <begin position="93"/>
        <end position="180"/>
    </location>
</feature>
<dbReference type="CDD" id="cd00851">
    <property type="entry name" value="MTH1175"/>
    <property type="match status" value="1"/>
</dbReference>
<keyword evidence="3" id="KW-1185">Reference proteome</keyword>
<organism evidence="2 3">
    <name type="scientific">Blautia hydrogenotrophica (strain DSM 10507 / JCM 14656 / S5a33)</name>
    <name type="common">Ruminococcus hydrogenotrophicus</name>
    <dbReference type="NCBI Taxonomy" id="476272"/>
    <lineage>
        <taxon>Bacteria</taxon>
        <taxon>Bacillati</taxon>
        <taxon>Bacillota</taxon>
        <taxon>Clostridia</taxon>
        <taxon>Lachnospirales</taxon>
        <taxon>Lachnospiraceae</taxon>
        <taxon>Blautia</taxon>
    </lineage>
</organism>
<proteinExistence type="predicted"/>
<dbReference type="InterPro" id="IPR033913">
    <property type="entry name" value="MTH1175_dom"/>
</dbReference>
<dbReference type="PANTHER" id="PTHR42983:SF1">
    <property type="entry name" value="IRON-MOLYBDENUM PROTEIN"/>
    <property type="match status" value="1"/>
</dbReference>
<dbReference type="SUPFAM" id="SSF53146">
    <property type="entry name" value="Nitrogenase accessory factor-like"/>
    <property type="match status" value="1"/>
</dbReference>
<dbReference type="InterPro" id="IPR036105">
    <property type="entry name" value="DiNase_FeMo-co_biosyn_sf"/>
</dbReference>
<evidence type="ECO:0000259" key="1">
    <source>
        <dbReference type="Pfam" id="PF02579"/>
    </source>
</evidence>
<dbReference type="Pfam" id="PF02001">
    <property type="entry name" value="DUF134"/>
    <property type="match status" value="1"/>
</dbReference>
<dbReference type="Gene3D" id="1.10.10.10">
    <property type="entry name" value="Winged helix-like DNA-binding domain superfamily/Winged helix DNA-binding domain"/>
    <property type="match status" value="1"/>
</dbReference>
<dbReference type="PANTHER" id="PTHR42983">
    <property type="entry name" value="DINITROGENASE IRON-MOLYBDENUM COFACTOR PROTEIN-RELATED"/>
    <property type="match status" value="1"/>
</dbReference>
<reference evidence="2 3" key="2">
    <citation type="submission" date="2009-02" db="EMBL/GenBank/DDBJ databases">
        <title>Draft genome sequence of Blautia hydrogenotrophica DSM 10507 (Ruminococcus hydrogenotrophicus DSM 10507).</title>
        <authorList>
            <person name="Sudarsanam P."/>
            <person name="Ley R."/>
            <person name="Guruge J."/>
            <person name="Turnbaugh P.J."/>
            <person name="Mahowald M."/>
            <person name="Liep D."/>
            <person name="Gordon J."/>
        </authorList>
    </citation>
    <scope>NUCLEOTIDE SEQUENCE [LARGE SCALE GENOMIC DNA]</scope>
    <source>
        <strain evidence="3">DSM 10507 / JCM 14656 / S5a33</strain>
    </source>
</reference>
<sequence>MSVEEYETIRLIDYMGLTQEECAAAMDVGRATVQTLYTDARKKLARFLVEASSLEIQGGNFVIGQNGSRCGREKRQDAKKGDYKMRLAVTFENGEIFQHFGHTEQFKVYDVEDGKISGAQIVDTNGSGHGALAGFLKDLGVDVLICGGIGGGARNALAEAGIELFPGACGDADAQVESYLAGNLNYDPDTVCNHHGHGHGEGNCEDHGQHECGHHCGE</sequence>
<dbReference type="Proteomes" id="UP000003100">
    <property type="component" value="Unassembled WGS sequence"/>
</dbReference>
<name>C0CQE7_BLAHS</name>
<dbReference type="InterPro" id="IPR036388">
    <property type="entry name" value="WH-like_DNA-bd_sf"/>
</dbReference>
<gene>
    <name evidence="2" type="ORF">RUMHYD_03102</name>
</gene>
<dbReference type="eggNOG" id="COG1342">
    <property type="taxonomic scope" value="Bacteria"/>
</dbReference>
<accession>C0CQE7</accession>
<dbReference type="HOGENOM" id="CLU_071826_1_0_9"/>
<evidence type="ECO:0000313" key="2">
    <source>
        <dbReference type="EMBL" id="EEG48018.1"/>
    </source>
</evidence>
<evidence type="ECO:0000313" key="3">
    <source>
        <dbReference type="Proteomes" id="UP000003100"/>
    </source>
</evidence>
<dbReference type="SUPFAM" id="SSF88659">
    <property type="entry name" value="Sigma3 and sigma4 domains of RNA polymerase sigma factors"/>
    <property type="match status" value="1"/>
</dbReference>
<dbReference type="EMBL" id="ACBZ01000167">
    <property type="protein sequence ID" value="EEG48018.1"/>
    <property type="molecule type" value="Genomic_DNA"/>
</dbReference>
<dbReference type="eggNOG" id="COG1433">
    <property type="taxonomic scope" value="Bacteria"/>
</dbReference>